<dbReference type="Proteomes" id="UP000198427">
    <property type="component" value="Unassembled WGS sequence"/>
</dbReference>
<proteinExistence type="predicted"/>
<protein>
    <submittedName>
        <fullName evidence="1">Uncharacterized protein</fullName>
    </submittedName>
</protein>
<dbReference type="GeneID" id="94028573"/>
<dbReference type="RefSeq" id="WP_089366431.1">
    <property type="nucleotide sequence ID" value="NZ_CP023863.1"/>
</dbReference>
<reference evidence="1 2" key="1">
    <citation type="submission" date="2017-06" db="EMBL/GenBank/DDBJ databases">
        <authorList>
            <person name="Varghese N."/>
            <person name="Submissions S."/>
        </authorList>
    </citation>
    <scope>NUCLEOTIDE SEQUENCE [LARGE SCALE GENOMIC DNA]</scope>
    <source>
        <strain evidence="1 2">DSM 26989</strain>
    </source>
</reference>
<keyword evidence="2" id="KW-1185">Reference proteome</keyword>
<accession>A0A2K9HJ00</accession>
<dbReference type="OrthoDB" id="7063564at2"/>
<dbReference type="KEGG" id="pje:CRM71_03905"/>
<dbReference type="AlphaFoldDB" id="A0A2K9HJ00"/>
<comment type="caution">
    <text evidence="1">The sequence shown here is derived from an EMBL/GenBank/DDBJ whole genome shotgun (WGS) entry which is preliminary data.</text>
</comment>
<evidence type="ECO:0000313" key="1">
    <source>
        <dbReference type="EMBL" id="SNR89557.1"/>
    </source>
</evidence>
<dbReference type="EMBL" id="FZNZ01000017">
    <property type="protein sequence ID" value="SNR89557.1"/>
    <property type="molecule type" value="Genomic_DNA"/>
</dbReference>
<gene>
    <name evidence="1" type="ORF">SAMN06265364_11775</name>
</gene>
<organism evidence="1 2">
    <name type="scientific">Prevotella jejuni</name>
    <dbReference type="NCBI Taxonomy" id="1177574"/>
    <lineage>
        <taxon>Bacteria</taxon>
        <taxon>Pseudomonadati</taxon>
        <taxon>Bacteroidota</taxon>
        <taxon>Bacteroidia</taxon>
        <taxon>Bacteroidales</taxon>
        <taxon>Prevotellaceae</taxon>
        <taxon>Prevotella</taxon>
    </lineage>
</organism>
<evidence type="ECO:0000313" key="2">
    <source>
        <dbReference type="Proteomes" id="UP000198427"/>
    </source>
</evidence>
<sequence>MSTKIRPIKCPNCGSEKHVQLGDKLYRCKSCGTEYFLDDDDITVHVKHHFDNGGFSSFNGNSNVSITSIAKVFAIIGVITFFLLFMIIYGLRSSSPSVSSHDSISVEDTYRAIVPVRYNGRVCFFYLTNRSFSNWYSDDETPPTGYYYGFIDPDSGKVLADKLFISDDDARKIGMTAFHMLEIQYLNQAKKWYITIPSQFILELNPQTLTLKNVTKTIFAKKKAMSSGISSVNFISDTYEDHASTSGVGEGLKVVNNLAETYYYFPATDRLYTEEAYNYAKELPVSELNGEVRDSVFYILERKDASENSSQTSQNKLWRIRFMYHLGDPQDAGYFLYGMENKRGDDRMISHNPITGWFTGFETLIDYQDAKYILIEYKTSISKDAPTVLQLRNTNGVVLWTHSLELPMKIRGIMRDNQKIWFRATKENNSGDDEDYIASLTLKEGYLKYEYKFATNHKVPK</sequence>
<name>A0A2K9HJ00_9BACT</name>